<keyword evidence="3" id="KW-1185">Reference proteome</keyword>
<name>A0A0E0QNW9_ORYRU</name>
<accession>A0A0E0QNW9</accession>
<reference evidence="2" key="2">
    <citation type="submission" date="2015-06" db="UniProtKB">
        <authorList>
            <consortium name="EnsemblPlants"/>
        </authorList>
    </citation>
    <scope>IDENTIFICATION</scope>
</reference>
<evidence type="ECO:0000313" key="2">
    <source>
        <dbReference type="EnsemblPlants" id="ORUFI09G03570.1"/>
    </source>
</evidence>
<evidence type="ECO:0000256" key="1">
    <source>
        <dbReference type="SAM" id="MobiDB-lite"/>
    </source>
</evidence>
<feature type="compositionally biased region" description="Low complexity" evidence="1">
    <location>
        <begin position="49"/>
        <end position="67"/>
    </location>
</feature>
<sequence length="76" mass="7410">MASAAAADVAADGKKMILLVSSDGVVRGNSSRRQLHVGKGWGQSGRGDAAAATMPGRGGAAAAMPRRGCTEATAAA</sequence>
<reference evidence="3" key="1">
    <citation type="submission" date="2013-06" db="EMBL/GenBank/DDBJ databases">
        <authorList>
            <person name="Zhao Q."/>
        </authorList>
    </citation>
    <scope>NUCLEOTIDE SEQUENCE</scope>
    <source>
        <strain evidence="3">cv. W1943</strain>
    </source>
</reference>
<proteinExistence type="predicted"/>
<dbReference type="Gramene" id="ORUFI09G03570.1">
    <property type="protein sequence ID" value="ORUFI09G03570.1"/>
    <property type="gene ID" value="ORUFI09G03570"/>
</dbReference>
<evidence type="ECO:0000313" key="3">
    <source>
        <dbReference type="Proteomes" id="UP000008022"/>
    </source>
</evidence>
<dbReference type="HOGENOM" id="CLU_2658857_0_0_1"/>
<dbReference type="AlphaFoldDB" id="A0A0E0QNW9"/>
<protein>
    <submittedName>
        <fullName evidence="2">Uncharacterized protein</fullName>
    </submittedName>
</protein>
<dbReference type="EnsemblPlants" id="ORUFI09G03570.1">
    <property type="protein sequence ID" value="ORUFI09G03570.1"/>
    <property type="gene ID" value="ORUFI09G03570"/>
</dbReference>
<feature type="region of interest" description="Disordered" evidence="1">
    <location>
        <begin position="34"/>
        <end position="76"/>
    </location>
</feature>
<dbReference type="Proteomes" id="UP000008022">
    <property type="component" value="Unassembled WGS sequence"/>
</dbReference>
<organism evidence="2 3">
    <name type="scientific">Oryza rufipogon</name>
    <name type="common">Brownbeard rice</name>
    <name type="synonym">Asian wild rice</name>
    <dbReference type="NCBI Taxonomy" id="4529"/>
    <lineage>
        <taxon>Eukaryota</taxon>
        <taxon>Viridiplantae</taxon>
        <taxon>Streptophyta</taxon>
        <taxon>Embryophyta</taxon>
        <taxon>Tracheophyta</taxon>
        <taxon>Spermatophyta</taxon>
        <taxon>Magnoliopsida</taxon>
        <taxon>Liliopsida</taxon>
        <taxon>Poales</taxon>
        <taxon>Poaceae</taxon>
        <taxon>BOP clade</taxon>
        <taxon>Oryzoideae</taxon>
        <taxon>Oryzeae</taxon>
        <taxon>Oryzinae</taxon>
        <taxon>Oryza</taxon>
    </lineage>
</organism>